<dbReference type="InterPro" id="IPR012983">
    <property type="entry name" value="PHR"/>
</dbReference>
<dbReference type="InterPro" id="IPR038648">
    <property type="entry name" value="PHR_sf"/>
</dbReference>
<name>A0A0R3S1B0_9BILA</name>
<dbReference type="Gene3D" id="3.30.710.10">
    <property type="entry name" value="Potassium Channel Kv1.1, Chain A"/>
    <property type="match status" value="1"/>
</dbReference>
<dbReference type="Gene3D" id="1.25.40.420">
    <property type="match status" value="1"/>
</dbReference>
<protein>
    <submittedName>
        <fullName evidence="6">BTB domain-containing protein</fullName>
    </submittedName>
</protein>
<feature type="region of interest" description="Disordered" evidence="3">
    <location>
        <begin position="1"/>
        <end position="31"/>
    </location>
</feature>
<dbReference type="AlphaFoldDB" id="A0A0R3S1B0"/>
<proteinExistence type="predicted"/>
<dbReference type="SMART" id="SM00225">
    <property type="entry name" value="BTB"/>
    <property type="match status" value="1"/>
</dbReference>
<dbReference type="InterPro" id="IPR011705">
    <property type="entry name" value="BACK"/>
</dbReference>
<evidence type="ECO:0000256" key="2">
    <source>
        <dbReference type="ARBA" id="ARBA00022490"/>
    </source>
</evidence>
<feature type="domain" description="BTB" evidence="4">
    <location>
        <begin position="49"/>
        <end position="116"/>
    </location>
</feature>
<sequence>MANPPTSLGHGSVHQRNSDQDHTYCSTSNASGAPLSHRLTQFRNENIGCDVEFIVGTEQKAVKAHRLVLGCGSEVFAAMFYGKMTQGRQEDNLMTVVIPDITPSAFTTLINFLYSDMKVDATIELDDDDVMQTLYAAKKYDVKDLILACIRYLTTCLTASNALCLLSQARFFDEPLLIKHCFRVIDSKTDEVLQSPGLRDIDRDTLVTVLKRSELDPSSELVIFRAAQSWSEAECDRRGMEINPSNQREVLGPVLSLIRFPLMTVHEFGEAATSSLLNCEEIAQVFLHMTVVPRPAVSYPTDLRCSGRSRHVVKRFRAISNKRYNRREYKICFMVDREIFVSGFGVFGFTKPHLSFFDSPTTDSSATGIEWRTEVEIQISPSSDVRDRDLIIGCASATETVVVQGRMDDEKPVVASFREPVPVRPNIHYVAGVKFLSSVQTYGGTEGIEKAKVSLPFAKEVSFHFQSFRSVYGNEDDCRFEGQLPEIHFLVQWPEGTH</sequence>
<dbReference type="InterPro" id="IPR011333">
    <property type="entry name" value="SKP1/BTB/POZ_sf"/>
</dbReference>
<dbReference type="Gene3D" id="2.60.120.820">
    <property type="entry name" value="PHR domain"/>
    <property type="match status" value="1"/>
</dbReference>
<comment type="subcellular location">
    <subcellularLocation>
        <location evidence="1">Cytoplasm</location>
    </subcellularLocation>
</comment>
<dbReference type="Pfam" id="PF00651">
    <property type="entry name" value="BTB"/>
    <property type="match status" value="1"/>
</dbReference>
<keyword evidence="5" id="KW-1185">Reference proteome</keyword>
<keyword evidence="2" id="KW-0963">Cytoplasm</keyword>
<evidence type="ECO:0000256" key="1">
    <source>
        <dbReference type="ARBA" id="ARBA00004496"/>
    </source>
</evidence>
<dbReference type="GO" id="GO:0022008">
    <property type="term" value="P:neurogenesis"/>
    <property type="evidence" value="ECO:0007669"/>
    <property type="project" value="TreeGrafter"/>
</dbReference>
<dbReference type="Pfam" id="PF07707">
    <property type="entry name" value="BACK"/>
    <property type="match status" value="1"/>
</dbReference>
<dbReference type="InterPro" id="IPR000210">
    <property type="entry name" value="BTB/POZ_dom"/>
</dbReference>
<dbReference type="SUPFAM" id="SSF54695">
    <property type="entry name" value="POZ domain"/>
    <property type="match status" value="1"/>
</dbReference>
<reference evidence="6" key="1">
    <citation type="submission" date="2017-02" db="UniProtKB">
        <authorList>
            <consortium name="WormBaseParasite"/>
        </authorList>
    </citation>
    <scope>IDENTIFICATION</scope>
</reference>
<dbReference type="Proteomes" id="UP000050640">
    <property type="component" value="Unplaced"/>
</dbReference>
<dbReference type="SMART" id="SM00875">
    <property type="entry name" value="BACK"/>
    <property type="match status" value="1"/>
</dbReference>
<evidence type="ECO:0000256" key="3">
    <source>
        <dbReference type="SAM" id="MobiDB-lite"/>
    </source>
</evidence>
<dbReference type="STRING" id="1147741.A0A0R3S1B0"/>
<dbReference type="PANTHER" id="PTHR45774:SF3">
    <property type="entry name" value="BTB (POZ) DOMAIN-CONTAINING 2B-RELATED"/>
    <property type="match status" value="1"/>
</dbReference>
<dbReference type="PANTHER" id="PTHR45774">
    <property type="entry name" value="BTB/POZ DOMAIN-CONTAINING"/>
    <property type="match status" value="1"/>
</dbReference>
<accession>A0A0R3S1B0</accession>
<organism evidence="5 6">
    <name type="scientific">Elaeophora elaphi</name>
    <dbReference type="NCBI Taxonomy" id="1147741"/>
    <lineage>
        <taxon>Eukaryota</taxon>
        <taxon>Metazoa</taxon>
        <taxon>Ecdysozoa</taxon>
        <taxon>Nematoda</taxon>
        <taxon>Chromadorea</taxon>
        <taxon>Rhabditida</taxon>
        <taxon>Spirurina</taxon>
        <taxon>Spiruromorpha</taxon>
        <taxon>Filarioidea</taxon>
        <taxon>Onchocercidae</taxon>
        <taxon>Elaeophora</taxon>
    </lineage>
</organism>
<evidence type="ECO:0000313" key="6">
    <source>
        <dbReference type="WBParaSite" id="EEL_0000844601-mRNA-1"/>
    </source>
</evidence>
<dbReference type="PROSITE" id="PS50097">
    <property type="entry name" value="BTB"/>
    <property type="match status" value="1"/>
</dbReference>
<evidence type="ECO:0000313" key="5">
    <source>
        <dbReference type="Proteomes" id="UP000050640"/>
    </source>
</evidence>
<dbReference type="WBParaSite" id="EEL_0000844601-mRNA-1">
    <property type="protein sequence ID" value="EEL_0000844601-mRNA-1"/>
    <property type="gene ID" value="EEL_0000844601"/>
</dbReference>
<dbReference type="GO" id="GO:0005829">
    <property type="term" value="C:cytosol"/>
    <property type="evidence" value="ECO:0007669"/>
    <property type="project" value="TreeGrafter"/>
</dbReference>
<evidence type="ECO:0000259" key="4">
    <source>
        <dbReference type="PROSITE" id="PS50097"/>
    </source>
</evidence>
<dbReference type="Pfam" id="PF08005">
    <property type="entry name" value="PHR"/>
    <property type="match status" value="1"/>
</dbReference>